<dbReference type="RefSeq" id="WP_132115371.1">
    <property type="nucleotide sequence ID" value="NZ_SMJU01000003.1"/>
</dbReference>
<dbReference type="EMBL" id="SMJU01000003">
    <property type="protein sequence ID" value="TDB67413.1"/>
    <property type="molecule type" value="Genomic_DNA"/>
</dbReference>
<dbReference type="InterPro" id="IPR017853">
    <property type="entry name" value="GH"/>
</dbReference>
<feature type="domain" description="Fibronectin type-III" evidence="8">
    <location>
        <begin position="381"/>
        <end position="479"/>
    </location>
</feature>
<dbReference type="InterPro" id="IPR036116">
    <property type="entry name" value="FN3_sf"/>
</dbReference>
<comment type="catalytic activity">
    <reaction evidence="1">
        <text>Random hydrolysis of (1-&gt;4)-beta-D-mannosidic linkages in mannans, galactomannans and glucomannans.</text>
        <dbReference type="EC" id="3.2.1.78"/>
    </reaction>
</comment>
<evidence type="ECO:0000259" key="8">
    <source>
        <dbReference type="PROSITE" id="PS50853"/>
    </source>
</evidence>
<dbReference type="SUPFAM" id="SSF49265">
    <property type="entry name" value="Fibronectin type III"/>
    <property type="match status" value="1"/>
</dbReference>
<dbReference type="SUPFAM" id="SSF51445">
    <property type="entry name" value="(Trans)glycosidases"/>
    <property type="match status" value="1"/>
</dbReference>
<keyword evidence="7" id="KW-0326">Glycosidase</keyword>
<evidence type="ECO:0000256" key="2">
    <source>
        <dbReference type="ARBA" id="ARBA00004613"/>
    </source>
</evidence>
<comment type="subcellular location">
    <subcellularLocation>
        <location evidence="2">Secreted</location>
    </subcellularLocation>
</comment>
<proteinExistence type="predicted"/>
<dbReference type="EC" id="3.2.1.78" evidence="3"/>
<keyword evidence="10" id="KW-1185">Reference proteome</keyword>
<keyword evidence="6" id="KW-0378">Hydrolase</keyword>
<dbReference type="OrthoDB" id="9801493at2"/>
<evidence type="ECO:0000256" key="3">
    <source>
        <dbReference type="ARBA" id="ARBA00012706"/>
    </source>
</evidence>
<dbReference type="AlphaFoldDB" id="A0A4R4KHX0"/>
<dbReference type="Proteomes" id="UP000295706">
    <property type="component" value="Unassembled WGS sequence"/>
</dbReference>
<gene>
    <name evidence="9" type="ORF">EZE20_05565</name>
</gene>
<evidence type="ECO:0000313" key="10">
    <source>
        <dbReference type="Proteomes" id="UP000295706"/>
    </source>
</evidence>
<name>A0A4R4KHX0_9BACT</name>
<protein>
    <recommendedName>
        <fullName evidence="3">mannan endo-1,4-beta-mannosidase</fullName>
        <ecNumber evidence="3">3.2.1.78</ecNumber>
    </recommendedName>
</protein>
<dbReference type="PROSITE" id="PS50853">
    <property type="entry name" value="FN3"/>
    <property type="match status" value="1"/>
</dbReference>
<reference evidence="9 10" key="1">
    <citation type="submission" date="2019-02" db="EMBL/GenBank/DDBJ databases">
        <title>Arundinibacter roseus gen. nov., sp. nov., a new member of the family Cytophagaceae.</title>
        <authorList>
            <person name="Szuroczki S."/>
            <person name="Khayer B."/>
            <person name="Sproer C."/>
            <person name="Toumi M."/>
            <person name="Szabo A."/>
            <person name="Felfoldi T."/>
            <person name="Schumann P."/>
            <person name="Toth E."/>
        </authorList>
    </citation>
    <scope>NUCLEOTIDE SEQUENCE [LARGE SCALE GENOMIC DNA]</scope>
    <source>
        <strain evidence="9 10">DMA-k-7a</strain>
    </source>
</reference>
<organism evidence="9 10">
    <name type="scientific">Arundinibacter roseus</name>
    <dbReference type="NCBI Taxonomy" id="2070510"/>
    <lineage>
        <taxon>Bacteria</taxon>
        <taxon>Pseudomonadati</taxon>
        <taxon>Bacteroidota</taxon>
        <taxon>Cytophagia</taxon>
        <taxon>Cytophagales</taxon>
        <taxon>Spirosomataceae</taxon>
        <taxon>Arundinibacter</taxon>
    </lineage>
</organism>
<dbReference type="PANTHER" id="PTHR31451">
    <property type="match status" value="1"/>
</dbReference>
<dbReference type="GO" id="GO:0005576">
    <property type="term" value="C:extracellular region"/>
    <property type="evidence" value="ECO:0007669"/>
    <property type="project" value="UniProtKB-SubCell"/>
</dbReference>
<evidence type="ECO:0000256" key="5">
    <source>
        <dbReference type="ARBA" id="ARBA00022729"/>
    </source>
</evidence>
<evidence type="ECO:0000313" key="9">
    <source>
        <dbReference type="EMBL" id="TDB67413.1"/>
    </source>
</evidence>
<dbReference type="Pfam" id="PF26410">
    <property type="entry name" value="GH5_mannosidase"/>
    <property type="match status" value="1"/>
</dbReference>
<dbReference type="InterPro" id="IPR003961">
    <property type="entry name" value="FN3_dom"/>
</dbReference>
<dbReference type="InterPro" id="IPR013783">
    <property type="entry name" value="Ig-like_fold"/>
</dbReference>
<keyword evidence="5" id="KW-0732">Signal</keyword>
<evidence type="ECO:0000256" key="7">
    <source>
        <dbReference type="ARBA" id="ARBA00023295"/>
    </source>
</evidence>
<dbReference type="Gene3D" id="3.20.20.80">
    <property type="entry name" value="Glycosidases"/>
    <property type="match status" value="1"/>
</dbReference>
<dbReference type="InterPro" id="IPR045053">
    <property type="entry name" value="MAN-like"/>
</dbReference>
<evidence type="ECO:0000256" key="6">
    <source>
        <dbReference type="ARBA" id="ARBA00022801"/>
    </source>
</evidence>
<accession>A0A4R4KHX0</accession>
<comment type="caution">
    <text evidence="9">The sequence shown here is derived from an EMBL/GenBank/DDBJ whole genome shotgun (WGS) entry which is preliminary data.</text>
</comment>
<dbReference type="GO" id="GO:0016985">
    <property type="term" value="F:mannan endo-1,4-beta-mannosidase activity"/>
    <property type="evidence" value="ECO:0007669"/>
    <property type="project" value="TreeGrafter"/>
</dbReference>
<dbReference type="InterPro" id="IPR001547">
    <property type="entry name" value="Glyco_hydro_5"/>
</dbReference>
<evidence type="ECO:0000256" key="4">
    <source>
        <dbReference type="ARBA" id="ARBA00022525"/>
    </source>
</evidence>
<dbReference type="PANTHER" id="PTHR31451:SF39">
    <property type="entry name" value="MANNAN ENDO-1,4-BETA-MANNOSIDASE 1"/>
    <property type="match status" value="1"/>
</dbReference>
<dbReference type="Gene3D" id="2.60.40.10">
    <property type="entry name" value="Immunoglobulins"/>
    <property type="match status" value="1"/>
</dbReference>
<keyword evidence="4" id="KW-0964">Secreted</keyword>
<evidence type="ECO:0000256" key="1">
    <source>
        <dbReference type="ARBA" id="ARBA00001678"/>
    </source>
</evidence>
<sequence>MKKFVNLILLGGIWLIFGSLSRAQSLDNFITRKGDKLYDGDKVFRFIGVNTPNINGHYDGYKNTNPASGYAYDPMELSYEMEGYFKDMAQMGITVFRTWGITVSDGSGNYEAMIEGPQKYNELVLRKMDKMLELCNRYNIRVILCLVKENNYWGGTKAFSALHGGGDYYTSAESKAGFKHFLSALVNRKNQFTGKLYKDDTSILAWEFGNEVPNDKVEWISEMSTFLKKIDPNHMIADPRRANGTTQLTQLVDDVLKRCPHIDLVKTRQYPNYKGTIEELWAVCQGKRPLLLDEFQRMDGFEQVLQQVQNTGTSGGLLWSLMKNQYTGGIGGHVLFHSYGWGGSRWPGFDSGEYFNETKNLMLIREHSYKIQGMKIPPLPAPTDPPILFESSEKSFAALKWRASPGARYYEVERATSKTGPWKNVSGNLDISFDLYFYPMFTDSSANPGETYYYRVNGKNRSGSTSPSNVVGPIKVDRKMMVDDLKDFSKTHSHSPNLTISSETWPRLRQTEEEYYQAERTVSSGSGELVYRADQIKSLEVVAFGDGADSLSFQYSKNGKSWHTAKANKTVRPAYPSEYSGTTNNPVAKCTYLLGSFPAGTSFVKIVTANAGAATTFPWIGRVYLGFTGSIH</sequence>